<evidence type="ECO:0000313" key="2">
    <source>
        <dbReference type="EMBL" id="CAI3975906.1"/>
    </source>
</evidence>
<sequence length="291" mass="30541">MALGFRELITKLTEAHEREVTSAAAKLREENSRLEKKVEDLQKQMGVSPPVNLSRASRSSRSSRTSRSSNQSCSDDGSREAPKSPPKTPPKSPARSRSGENDTSLVLVKPASKGERSQSGPLVSALKGRSSVTSLMSQSDQGKDLDRSKPAAIQVESLEVPSTSDAQPVVSPRVSFSEQQAGAHRLSQSSASPPNGGLKVSFGNLMGMSSKPSTPRAVLPWPPPGGTPGAARRNSSMISGLQLPRMGGGAGRRASAAGMSSVAMARRGARSGQKTCGVTSIHRDHGHVIVM</sequence>
<dbReference type="EMBL" id="CAMXCT010000231">
    <property type="protein sequence ID" value="CAI3975906.1"/>
    <property type="molecule type" value="Genomic_DNA"/>
</dbReference>
<comment type="caution">
    <text evidence="2">The sequence shown here is derived from an EMBL/GenBank/DDBJ whole genome shotgun (WGS) entry which is preliminary data.</text>
</comment>
<feature type="compositionally biased region" description="Pro residues" evidence="1">
    <location>
        <begin position="83"/>
        <end position="92"/>
    </location>
</feature>
<dbReference type="Proteomes" id="UP001152797">
    <property type="component" value="Unassembled WGS sequence"/>
</dbReference>
<feature type="compositionally biased region" description="Basic and acidic residues" evidence="1">
    <location>
        <begin position="18"/>
        <end position="42"/>
    </location>
</feature>
<feature type="compositionally biased region" description="Low complexity" evidence="1">
    <location>
        <begin position="54"/>
        <end position="75"/>
    </location>
</feature>
<name>A0A9P1FH89_9DINO</name>
<feature type="compositionally biased region" description="Polar residues" evidence="1">
    <location>
        <begin position="174"/>
        <end position="193"/>
    </location>
</feature>
<evidence type="ECO:0000256" key="1">
    <source>
        <dbReference type="SAM" id="MobiDB-lite"/>
    </source>
</evidence>
<dbReference type="AlphaFoldDB" id="A0A9P1FH89"/>
<protein>
    <submittedName>
        <fullName evidence="2">Uncharacterized protein</fullName>
    </submittedName>
</protein>
<evidence type="ECO:0000313" key="3">
    <source>
        <dbReference type="EMBL" id="CAL1129281.1"/>
    </source>
</evidence>
<accession>A0A9P1FH89</accession>
<dbReference type="EMBL" id="CAMXCT030000231">
    <property type="protein sequence ID" value="CAL4763218.1"/>
    <property type="molecule type" value="Genomic_DNA"/>
</dbReference>
<evidence type="ECO:0000313" key="4">
    <source>
        <dbReference type="Proteomes" id="UP001152797"/>
    </source>
</evidence>
<feature type="compositionally biased region" description="Polar residues" evidence="1">
    <location>
        <begin position="130"/>
        <end position="140"/>
    </location>
</feature>
<proteinExistence type="predicted"/>
<feature type="region of interest" description="Disordered" evidence="1">
    <location>
        <begin position="18"/>
        <end position="234"/>
    </location>
</feature>
<gene>
    <name evidence="2" type="ORF">C1SCF055_LOCUS4179</name>
</gene>
<dbReference type="EMBL" id="CAMXCT020000231">
    <property type="protein sequence ID" value="CAL1129281.1"/>
    <property type="molecule type" value="Genomic_DNA"/>
</dbReference>
<keyword evidence="4" id="KW-1185">Reference proteome</keyword>
<reference evidence="2" key="1">
    <citation type="submission" date="2022-10" db="EMBL/GenBank/DDBJ databases">
        <authorList>
            <person name="Chen Y."/>
            <person name="Dougan E. K."/>
            <person name="Chan C."/>
            <person name="Rhodes N."/>
            <person name="Thang M."/>
        </authorList>
    </citation>
    <scope>NUCLEOTIDE SEQUENCE</scope>
</reference>
<reference evidence="3" key="2">
    <citation type="submission" date="2024-04" db="EMBL/GenBank/DDBJ databases">
        <authorList>
            <person name="Chen Y."/>
            <person name="Shah S."/>
            <person name="Dougan E. K."/>
            <person name="Thang M."/>
            <person name="Chan C."/>
        </authorList>
    </citation>
    <scope>NUCLEOTIDE SEQUENCE [LARGE SCALE GENOMIC DNA]</scope>
</reference>
<organism evidence="2">
    <name type="scientific">Cladocopium goreaui</name>
    <dbReference type="NCBI Taxonomy" id="2562237"/>
    <lineage>
        <taxon>Eukaryota</taxon>
        <taxon>Sar</taxon>
        <taxon>Alveolata</taxon>
        <taxon>Dinophyceae</taxon>
        <taxon>Suessiales</taxon>
        <taxon>Symbiodiniaceae</taxon>
        <taxon>Cladocopium</taxon>
    </lineage>
</organism>